<dbReference type="PANTHER" id="PTHR12141">
    <property type="entry name" value="ARFAPTIN-RELATED"/>
    <property type="match status" value="1"/>
</dbReference>
<dbReference type="GO" id="GO:0005080">
    <property type="term" value="F:protein kinase C binding"/>
    <property type="evidence" value="ECO:0007669"/>
    <property type="project" value="TreeGrafter"/>
</dbReference>
<reference evidence="6" key="3">
    <citation type="submission" date="2016-06" db="UniProtKB">
        <authorList>
            <consortium name="WormBaseParasite"/>
        </authorList>
    </citation>
    <scope>IDENTIFICATION</scope>
</reference>
<dbReference type="GO" id="GO:0008021">
    <property type="term" value="C:synaptic vesicle"/>
    <property type="evidence" value="ECO:0007669"/>
    <property type="project" value="TreeGrafter"/>
</dbReference>
<dbReference type="InterPro" id="IPR030798">
    <property type="entry name" value="Arfaptin_fam"/>
</dbReference>
<reference evidence="5" key="2">
    <citation type="submission" date="2014-05" db="EMBL/GenBank/DDBJ databases">
        <title>The genome and life-stage specific transcriptomes of Globodera pallida elucidate key aspects of plant parasitism by a cyst nematode.</title>
        <authorList>
            <person name="Cotton J.A."/>
            <person name="Lilley C.J."/>
            <person name="Jones L.M."/>
            <person name="Kikuchi T."/>
            <person name="Reid A.J."/>
            <person name="Thorpe P."/>
            <person name="Tsai I.J."/>
            <person name="Beasley H."/>
            <person name="Blok V."/>
            <person name="Cock P.J.A."/>
            <person name="Van den Akker S.E."/>
            <person name="Holroyd N."/>
            <person name="Hunt M."/>
            <person name="Mantelin S."/>
            <person name="Naghra H."/>
            <person name="Pain A."/>
            <person name="Palomares-Rius J.E."/>
            <person name="Zarowiecki M."/>
            <person name="Berriman M."/>
            <person name="Jones J.T."/>
            <person name="Urwin P.E."/>
        </authorList>
    </citation>
    <scope>NUCLEOTIDE SEQUENCE [LARGE SCALE GENOMIC DNA]</scope>
    <source>
        <strain evidence="5">Lindley</strain>
    </source>
</reference>
<dbReference type="GO" id="GO:0043113">
    <property type="term" value="P:receptor clustering"/>
    <property type="evidence" value="ECO:0007669"/>
    <property type="project" value="TreeGrafter"/>
</dbReference>
<accession>A0A183CIH2</accession>
<dbReference type="WBParaSite" id="GPLIN_001267800">
    <property type="protein sequence ID" value="GPLIN_001267800"/>
    <property type="gene ID" value="GPLIN_001267800"/>
</dbReference>
<reference evidence="5" key="1">
    <citation type="submission" date="2013-12" db="EMBL/GenBank/DDBJ databases">
        <authorList>
            <person name="Aslett M."/>
        </authorList>
    </citation>
    <scope>NUCLEOTIDE SEQUENCE [LARGE SCALE GENOMIC DNA]</scope>
    <source>
        <strain evidence="5">Lindley</strain>
    </source>
</reference>
<dbReference type="InterPro" id="IPR010504">
    <property type="entry name" value="AH_dom"/>
</dbReference>
<dbReference type="SUPFAM" id="SSF103657">
    <property type="entry name" value="BAR/IMD domain-like"/>
    <property type="match status" value="1"/>
</dbReference>
<dbReference type="AlphaFoldDB" id="A0A183CIH2"/>
<evidence type="ECO:0000313" key="6">
    <source>
        <dbReference type="WBParaSite" id="GPLIN_001267800"/>
    </source>
</evidence>
<evidence type="ECO:0000256" key="3">
    <source>
        <dbReference type="ARBA" id="ARBA00023288"/>
    </source>
</evidence>
<dbReference type="GO" id="GO:0003779">
    <property type="term" value="F:actin binding"/>
    <property type="evidence" value="ECO:0007669"/>
    <property type="project" value="UniProtKB-KW"/>
</dbReference>
<dbReference type="InterPro" id="IPR027267">
    <property type="entry name" value="AH/BAR_dom_sf"/>
</dbReference>
<proteinExistence type="predicted"/>
<dbReference type="Pfam" id="PF06456">
    <property type="entry name" value="Arfaptin"/>
    <property type="match status" value="1"/>
</dbReference>
<dbReference type="Gene3D" id="2.30.42.10">
    <property type="match status" value="1"/>
</dbReference>
<dbReference type="PROSITE" id="PS50870">
    <property type="entry name" value="AH"/>
    <property type="match status" value="1"/>
</dbReference>
<keyword evidence="5" id="KW-1185">Reference proteome</keyword>
<evidence type="ECO:0000256" key="2">
    <source>
        <dbReference type="ARBA" id="ARBA00023203"/>
    </source>
</evidence>
<dbReference type="Gene3D" id="1.20.1270.60">
    <property type="entry name" value="Arfaptin homology (AH) domain/BAR domain"/>
    <property type="match status" value="1"/>
</dbReference>
<dbReference type="GO" id="GO:0098842">
    <property type="term" value="C:postsynaptic early endosome"/>
    <property type="evidence" value="ECO:0007669"/>
    <property type="project" value="TreeGrafter"/>
</dbReference>
<dbReference type="GO" id="GO:0014069">
    <property type="term" value="C:postsynaptic density"/>
    <property type="evidence" value="ECO:0007669"/>
    <property type="project" value="TreeGrafter"/>
</dbReference>
<dbReference type="GO" id="GO:0043005">
    <property type="term" value="C:neuron projection"/>
    <property type="evidence" value="ECO:0007669"/>
    <property type="project" value="TreeGrafter"/>
</dbReference>
<organism evidence="5 6">
    <name type="scientific">Globodera pallida</name>
    <name type="common">Potato cyst nematode worm</name>
    <name type="synonym">Heterodera pallida</name>
    <dbReference type="NCBI Taxonomy" id="36090"/>
    <lineage>
        <taxon>Eukaryota</taxon>
        <taxon>Metazoa</taxon>
        <taxon>Ecdysozoa</taxon>
        <taxon>Nematoda</taxon>
        <taxon>Chromadorea</taxon>
        <taxon>Rhabditida</taxon>
        <taxon>Tylenchina</taxon>
        <taxon>Tylenchomorpha</taxon>
        <taxon>Tylenchoidea</taxon>
        <taxon>Heteroderidae</taxon>
        <taxon>Heteroderinae</taxon>
        <taxon>Globodera</taxon>
    </lineage>
</organism>
<evidence type="ECO:0000256" key="1">
    <source>
        <dbReference type="ARBA" id="ARBA00023139"/>
    </source>
</evidence>
<dbReference type="GO" id="GO:0006886">
    <property type="term" value="P:intracellular protein transport"/>
    <property type="evidence" value="ECO:0007669"/>
    <property type="project" value="TreeGrafter"/>
</dbReference>
<dbReference type="InterPro" id="IPR036034">
    <property type="entry name" value="PDZ_sf"/>
</dbReference>
<evidence type="ECO:0000313" key="5">
    <source>
        <dbReference type="Proteomes" id="UP000050741"/>
    </source>
</evidence>
<feature type="domain" description="AH" evidence="4">
    <location>
        <begin position="82"/>
        <end position="284"/>
    </location>
</feature>
<dbReference type="GO" id="GO:0034315">
    <property type="term" value="P:regulation of Arp2/3 complex-mediated actin nucleation"/>
    <property type="evidence" value="ECO:0007669"/>
    <property type="project" value="TreeGrafter"/>
</dbReference>
<name>A0A183CIH2_GLOPA</name>
<sequence length="304" mass="34208">MPLHCDEIVAVNGKLLKGFEKNAVASLIRDTKGIVRISFNRLQFDAEMTQNLDIFMKKFKHRLVDSMDDATADALGLSRAILCNDVLAQLRSRLDHKEQFYRALVKKAEETVRCYQQMASTQTAIGAVLAEIYARERPLSGDGTDDIGRMAELANAHKTFGMEHLALAQSVGELVQALQCHANAAIPDARQSLNRYSDAKYEYLAHCLRAKELEDEEAETAFEGGERLQRMATGNYDYRMTLKSRELSRTNFMARREQAAVKIELLGEKHVRELALQLKNFIDATKTAHVACRRAGAEPMSNKQ</sequence>
<keyword evidence="3" id="KW-0449">Lipoprotein</keyword>
<dbReference type="GO" id="GO:0019904">
    <property type="term" value="F:protein domain specific binding"/>
    <property type="evidence" value="ECO:0007669"/>
    <property type="project" value="InterPro"/>
</dbReference>
<evidence type="ECO:0000259" key="4">
    <source>
        <dbReference type="PROSITE" id="PS50870"/>
    </source>
</evidence>
<dbReference type="GO" id="GO:0005543">
    <property type="term" value="F:phospholipid binding"/>
    <property type="evidence" value="ECO:0007669"/>
    <property type="project" value="TreeGrafter"/>
</dbReference>
<keyword evidence="1" id="KW-0564">Palmitate</keyword>
<dbReference type="GO" id="GO:0097062">
    <property type="term" value="P:dendritic spine maintenance"/>
    <property type="evidence" value="ECO:0007669"/>
    <property type="project" value="TreeGrafter"/>
</dbReference>
<dbReference type="SMART" id="SM01015">
    <property type="entry name" value="Arfaptin"/>
    <property type="match status" value="1"/>
</dbReference>
<dbReference type="GO" id="GO:0005886">
    <property type="term" value="C:plasma membrane"/>
    <property type="evidence" value="ECO:0007669"/>
    <property type="project" value="GOC"/>
</dbReference>
<dbReference type="Proteomes" id="UP000050741">
    <property type="component" value="Unassembled WGS sequence"/>
</dbReference>
<dbReference type="PANTHER" id="PTHR12141:SF1">
    <property type="entry name" value="PRKCA-BINDING PROTEIN"/>
    <property type="match status" value="1"/>
</dbReference>
<protein>
    <submittedName>
        <fullName evidence="6">AH domain-containing protein</fullName>
    </submittedName>
</protein>
<keyword evidence="2" id="KW-0009">Actin-binding</keyword>
<dbReference type="GO" id="GO:0032588">
    <property type="term" value="C:trans-Golgi network membrane"/>
    <property type="evidence" value="ECO:0007669"/>
    <property type="project" value="TreeGrafter"/>
</dbReference>
<dbReference type="GO" id="GO:0002092">
    <property type="term" value="P:positive regulation of receptor internalization"/>
    <property type="evidence" value="ECO:0007669"/>
    <property type="project" value="TreeGrafter"/>
</dbReference>